<dbReference type="Proteomes" id="UP001240236">
    <property type="component" value="Unassembled WGS sequence"/>
</dbReference>
<keyword evidence="3" id="KW-1185">Reference proteome</keyword>
<proteinExistence type="predicted"/>
<reference evidence="2 3" key="1">
    <citation type="submission" date="2023-07" db="EMBL/GenBank/DDBJ databases">
        <title>Sequencing the genomes of 1000 actinobacteria strains.</title>
        <authorList>
            <person name="Klenk H.-P."/>
        </authorList>
    </citation>
    <scope>NUCLEOTIDE SEQUENCE [LARGE SCALE GENOMIC DNA]</scope>
    <source>
        <strain evidence="2 3">DSM 44709</strain>
    </source>
</reference>
<name>A0AAE4AXE7_9ACTN</name>
<feature type="chain" id="PRO_5041940185" evidence="1">
    <location>
        <begin position="20"/>
        <end position="307"/>
    </location>
</feature>
<evidence type="ECO:0000256" key="1">
    <source>
        <dbReference type="SAM" id="SignalP"/>
    </source>
</evidence>
<evidence type="ECO:0000313" key="3">
    <source>
        <dbReference type="Proteomes" id="UP001240236"/>
    </source>
</evidence>
<comment type="caution">
    <text evidence="2">The sequence shown here is derived from an EMBL/GenBank/DDBJ whole genome shotgun (WGS) entry which is preliminary data.</text>
</comment>
<dbReference type="RefSeq" id="WP_307239221.1">
    <property type="nucleotide sequence ID" value="NZ_JAUSUZ010000001.1"/>
</dbReference>
<evidence type="ECO:0000313" key="2">
    <source>
        <dbReference type="EMBL" id="MDQ0366122.1"/>
    </source>
</evidence>
<dbReference type="InterPro" id="IPR011042">
    <property type="entry name" value="6-blade_b-propeller_TolB-like"/>
</dbReference>
<feature type="signal peptide" evidence="1">
    <location>
        <begin position="1"/>
        <end position="19"/>
    </location>
</feature>
<accession>A0AAE4AXE7</accession>
<organism evidence="2 3">
    <name type="scientific">Catenuloplanes indicus</name>
    <dbReference type="NCBI Taxonomy" id="137267"/>
    <lineage>
        <taxon>Bacteria</taxon>
        <taxon>Bacillati</taxon>
        <taxon>Actinomycetota</taxon>
        <taxon>Actinomycetes</taxon>
        <taxon>Micromonosporales</taxon>
        <taxon>Micromonosporaceae</taxon>
        <taxon>Catenuloplanes</taxon>
    </lineage>
</organism>
<dbReference type="EMBL" id="JAUSUZ010000001">
    <property type="protein sequence ID" value="MDQ0366122.1"/>
    <property type="molecule type" value="Genomic_DNA"/>
</dbReference>
<gene>
    <name evidence="2" type="ORF">J2S42_002791</name>
</gene>
<protein>
    <submittedName>
        <fullName evidence="2">Sugar lactone lactonase YvrE</fullName>
    </submittedName>
</protein>
<dbReference type="AlphaFoldDB" id="A0AAE4AXE7"/>
<dbReference type="Gene3D" id="2.120.10.30">
    <property type="entry name" value="TolB, C-terminal domain"/>
    <property type="match status" value="1"/>
</dbReference>
<dbReference type="SUPFAM" id="SSF63829">
    <property type="entry name" value="Calcium-dependent phosphotriesterase"/>
    <property type="match status" value="1"/>
</dbReference>
<keyword evidence="1" id="KW-0732">Signal</keyword>
<sequence length="307" mass="32153">MQRRTVLSLAAAVPAAALAAPGTARADGKRSVTTIDLPAGYQPEGIAIGDRPIAYFGSRADGDLYRASLRTGVGEVFSQGPGTPSLGLKIDDRDRLFVSGGTGGDARVVDARSGRVLRSYRLATGTAFVNDVVLTGDGAWFTDSYNPVLYRLSFGRHGSLPAAATSLPLTGIPFTPGSVNANGITRTPDGRALLVVHSPTGVLYRVSTRTGAAVPVDLGGETLVNGDGLLLEGRTLYAVQNRLNQVAVIRLARDGGSGRVVTRVTDPSFDVPATVASYGDRLWFPNARFATPPTPETTYTAVSIRKP</sequence>